<evidence type="ECO:0000313" key="3">
    <source>
        <dbReference type="Proteomes" id="UP000199202"/>
    </source>
</evidence>
<accession>A0A1G9E481</accession>
<organism evidence="2 3">
    <name type="scientific">Nonomuraea jiangxiensis</name>
    <dbReference type="NCBI Taxonomy" id="633440"/>
    <lineage>
        <taxon>Bacteria</taxon>
        <taxon>Bacillati</taxon>
        <taxon>Actinomycetota</taxon>
        <taxon>Actinomycetes</taxon>
        <taxon>Streptosporangiales</taxon>
        <taxon>Streptosporangiaceae</taxon>
        <taxon>Nonomuraea</taxon>
    </lineage>
</organism>
<keyword evidence="1" id="KW-0812">Transmembrane</keyword>
<evidence type="ECO:0000313" key="2">
    <source>
        <dbReference type="EMBL" id="SDK70889.1"/>
    </source>
</evidence>
<dbReference type="OrthoDB" id="3542270at2"/>
<feature type="transmembrane region" description="Helical" evidence="1">
    <location>
        <begin position="20"/>
        <end position="40"/>
    </location>
</feature>
<sequence length="133" mass="14347">MPNPPHHNDQPKQPRKSSKAVPLTIVGVLSVMLVGAWVIAENDDDDVTADCVIQLADGTYEVVDDDYCDDDDDGSHHYYSGSRGAYHWYYGGTRTGNTVHGGTTYRPSDTNITTRAGKQIQRGGFGSRGSGGS</sequence>
<dbReference type="AlphaFoldDB" id="A0A1G9E481"/>
<dbReference type="EMBL" id="FNDJ01000018">
    <property type="protein sequence ID" value="SDK70889.1"/>
    <property type="molecule type" value="Genomic_DNA"/>
</dbReference>
<dbReference type="STRING" id="633440.SAMN05421869_11833"/>
<proteinExistence type="predicted"/>
<reference evidence="2 3" key="1">
    <citation type="submission" date="2016-10" db="EMBL/GenBank/DDBJ databases">
        <authorList>
            <person name="de Groot N.N."/>
        </authorList>
    </citation>
    <scope>NUCLEOTIDE SEQUENCE [LARGE SCALE GENOMIC DNA]</scope>
    <source>
        <strain evidence="2 3">CGMCC 4.6533</strain>
    </source>
</reference>
<name>A0A1G9E481_9ACTN</name>
<keyword evidence="3" id="KW-1185">Reference proteome</keyword>
<keyword evidence="1" id="KW-0472">Membrane</keyword>
<keyword evidence="1" id="KW-1133">Transmembrane helix</keyword>
<protein>
    <submittedName>
        <fullName evidence="2">Uncharacterized protein</fullName>
    </submittedName>
</protein>
<dbReference type="Proteomes" id="UP000199202">
    <property type="component" value="Unassembled WGS sequence"/>
</dbReference>
<gene>
    <name evidence="2" type="ORF">SAMN05421869_11833</name>
</gene>
<dbReference type="RefSeq" id="WP_090941180.1">
    <property type="nucleotide sequence ID" value="NZ_FNDJ01000018.1"/>
</dbReference>
<evidence type="ECO:0000256" key="1">
    <source>
        <dbReference type="SAM" id="Phobius"/>
    </source>
</evidence>